<dbReference type="Proteomes" id="UP000249354">
    <property type="component" value="Unassembled WGS sequence"/>
</dbReference>
<protein>
    <recommendedName>
        <fullName evidence="4">Flippase-like domain-containing protein</fullName>
    </recommendedName>
</protein>
<evidence type="ECO:0000313" key="3">
    <source>
        <dbReference type="Proteomes" id="UP000249354"/>
    </source>
</evidence>
<accession>A0A2W4TPJ4</accession>
<evidence type="ECO:0008006" key="4">
    <source>
        <dbReference type="Google" id="ProtNLM"/>
    </source>
</evidence>
<feature type="transmembrane region" description="Helical" evidence="1">
    <location>
        <begin position="89"/>
        <end position="111"/>
    </location>
</feature>
<keyword evidence="1" id="KW-0812">Transmembrane</keyword>
<proteinExistence type="predicted"/>
<gene>
    <name evidence="2" type="ORF">DCF25_21530</name>
</gene>
<comment type="caution">
    <text evidence="2">The sequence shown here is derived from an EMBL/GenBank/DDBJ whole genome shotgun (WGS) entry which is preliminary data.</text>
</comment>
<organism evidence="2 3">
    <name type="scientific">Leptolyngbya foveolarum</name>
    <dbReference type="NCBI Taxonomy" id="47253"/>
    <lineage>
        <taxon>Bacteria</taxon>
        <taxon>Bacillati</taxon>
        <taxon>Cyanobacteriota</taxon>
        <taxon>Cyanophyceae</taxon>
        <taxon>Leptolyngbyales</taxon>
        <taxon>Leptolyngbyaceae</taxon>
        <taxon>Leptolyngbya group</taxon>
        <taxon>Leptolyngbya</taxon>
    </lineage>
</organism>
<evidence type="ECO:0000256" key="1">
    <source>
        <dbReference type="SAM" id="Phobius"/>
    </source>
</evidence>
<reference evidence="2 3" key="2">
    <citation type="submission" date="2018-06" db="EMBL/GenBank/DDBJ databases">
        <title>Metagenomic assembly of (sub)arctic Cyanobacteria and their associated microbiome from non-axenic cultures.</title>
        <authorList>
            <person name="Baurain D."/>
        </authorList>
    </citation>
    <scope>NUCLEOTIDE SEQUENCE [LARGE SCALE GENOMIC DNA]</scope>
    <source>
        <strain evidence="2">ULC129bin1</strain>
    </source>
</reference>
<name>A0A2W4TPJ4_9CYAN</name>
<feature type="transmembrane region" description="Helical" evidence="1">
    <location>
        <begin position="27"/>
        <end position="48"/>
    </location>
</feature>
<keyword evidence="1" id="KW-1133">Transmembrane helix</keyword>
<feature type="transmembrane region" description="Helical" evidence="1">
    <location>
        <begin position="60"/>
        <end position="83"/>
    </location>
</feature>
<sequence length="168" mass="18708">MRILPAARGADMTGEKYDRQKQLAKQFLRWAIWGAALFFIVHTLIAYWPEIRQLELRANGWQWLALGCAITLVAHCWAGWVWHWLLQDWGLALGGIWAVRVYLLTNVAKYLPGNVWHFVGRVRAVQQAGGALGQSVASVVAEPLVMAVAALGVGTAFRTDPSITVIFI</sequence>
<evidence type="ECO:0000313" key="2">
    <source>
        <dbReference type="EMBL" id="PZO09534.1"/>
    </source>
</evidence>
<reference evidence="3" key="1">
    <citation type="submission" date="2018-04" db="EMBL/GenBank/DDBJ databases">
        <authorList>
            <person name="Cornet L."/>
        </authorList>
    </citation>
    <scope>NUCLEOTIDE SEQUENCE [LARGE SCALE GENOMIC DNA]</scope>
</reference>
<keyword evidence="1" id="KW-0472">Membrane</keyword>
<dbReference type="AlphaFoldDB" id="A0A2W4TPJ4"/>
<dbReference type="EMBL" id="QBMC01000247">
    <property type="protein sequence ID" value="PZO09534.1"/>
    <property type="molecule type" value="Genomic_DNA"/>
</dbReference>